<evidence type="ECO:0000259" key="1">
    <source>
        <dbReference type="Pfam" id="PF23156"/>
    </source>
</evidence>
<protein>
    <recommendedName>
        <fullName evidence="1">DUF7054 domain-containing protein</fullName>
    </recommendedName>
</protein>
<dbReference type="AlphaFoldDB" id="A0AA35YY98"/>
<organism evidence="2 3">
    <name type="scientific">Lactuca saligna</name>
    <name type="common">Willowleaf lettuce</name>
    <dbReference type="NCBI Taxonomy" id="75948"/>
    <lineage>
        <taxon>Eukaryota</taxon>
        <taxon>Viridiplantae</taxon>
        <taxon>Streptophyta</taxon>
        <taxon>Embryophyta</taxon>
        <taxon>Tracheophyta</taxon>
        <taxon>Spermatophyta</taxon>
        <taxon>Magnoliopsida</taxon>
        <taxon>eudicotyledons</taxon>
        <taxon>Gunneridae</taxon>
        <taxon>Pentapetalae</taxon>
        <taxon>asterids</taxon>
        <taxon>campanulids</taxon>
        <taxon>Asterales</taxon>
        <taxon>Asteraceae</taxon>
        <taxon>Cichorioideae</taxon>
        <taxon>Cichorieae</taxon>
        <taxon>Lactucinae</taxon>
        <taxon>Lactuca</taxon>
    </lineage>
</organism>
<keyword evidence="3" id="KW-1185">Reference proteome</keyword>
<dbReference type="Proteomes" id="UP001177003">
    <property type="component" value="Chromosome 4"/>
</dbReference>
<evidence type="ECO:0000313" key="2">
    <source>
        <dbReference type="EMBL" id="CAI9282488.1"/>
    </source>
</evidence>
<dbReference type="InterPro" id="IPR055482">
    <property type="entry name" value="DUF7054"/>
</dbReference>
<sequence length="294" mass="32594">METDKNMKKIVLMRRILPGKTKNNSHDNRLLITVNVVASSGPLRLVVKKNDKVSTVINSSLKLYAGGGRLPVLGSDFKNFMLYALIEGSALNPSEEIGSYQARNFVLDQVCITHFSHIDLNSFHSPPPCLHSSSYQRQQLPSPTNISFLCICVSMLVIAKKTQILSRRRLHVSVAATLNDNNSRLGQSSAFSFPLCISELVLAKKKKNSSTASGAFHNASTWPPQTSDEEHKIEDEYLEGRSFGESEFNGGSRKGKRMFEEEMEGLPGSRRMKKGPGNSKYNILLDAFSKSIVN</sequence>
<accession>A0AA35YY98</accession>
<gene>
    <name evidence="2" type="ORF">LSALG_LOCUS22124</name>
</gene>
<evidence type="ECO:0000313" key="3">
    <source>
        <dbReference type="Proteomes" id="UP001177003"/>
    </source>
</evidence>
<dbReference type="InterPro" id="IPR040358">
    <property type="entry name" value="At4g22758-like"/>
</dbReference>
<dbReference type="PANTHER" id="PTHR33270:SF52">
    <property type="match status" value="1"/>
</dbReference>
<dbReference type="PANTHER" id="PTHR33270">
    <property type="entry name" value="BNAC05G50380D PROTEIN"/>
    <property type="match status" value="1"/>
</dbReference>
<dbReference type="EMBL" id="OX465080">
    <property type="protein sequence ID" value="CAI9282488.1"/>
    <property type="molecule type" value="Genomic_DNA"/>
</dbReference>
<feature type="domain" description="DUF7054" evidence="1">
    <location>
        <begin position="27"/>
        <end position="107"/>
    </location>
</feature>
<dbReference type="Pfam" id="PF23156">
    <property type="entry name" value="DUF7054"/>
    <property type="match status" value="1"/>
</dbReference>
<reference evidence="2" key="1">
    <citation type="submission" date="2023-04" db="EMBL/GenBank/DDBJ databases">
        <authorList>
            <person name="Vijverberg K."/>
            <person name="Xiong W."/>
            <person name="Schranz E."/>
        </authorList>
    </citation>
    <scope>NUCLEOTIDE SEQUENCE</scope>
</reference>
<name>A0AA35YY98_LACSI</name>
<proteinExistence type="predicted"/>